<dbReference type="InterPro" id="IPR052016">
    <property type="entry name" value="Bact_Sigma-Reg"/>
</dbReference>
<dbReference type="Gene3D" id="3.30.450.40">
    <property type="match status" value="2"/>
</dbReference>
<dbReference type="Gene3D" id="3.60.40.10">
    <property type="entry name" value="PPM-type phosphatase domain"/>
    <property type="match status" value="1"/>
</dbReference>
<dbReference type="STRING" id="518766.Rmar_0288"/>
<sequence length="572" mass="63104">MSDAPTVRPTDRFDLRALYEASRLLSTSDDRAAVVRNLLLSTLSKLLVTRGAVLLFDPLMQRFRVADARGPIDLAPGTELALPLPDTDRLLHDAEVPEALRARGLCLLVPLMFRHRLLGLLVLGRKATGQPFSKRELEFVQALATLSAAALHNALLIEELQQANRDLDLRLQQLDTLFELAQEFNATIDRNRLAHLLSLALMGQLLINRYLLLVRIEAADGNATFEVLASRGLPSTLPPERIEQLGRLEQPLLLEEAPPAWDWLRAFQLYLVLPIRQQGVTQAVLGLGRRINGAPYGPGELEFLYALGTLAASAIRNTFLIEAQIERQHLERELQQARQIQQRLLPRRLPEVPGVELAACALPSQEVGGDYYDVLREPDGSLRLAIADVAGKGMAAALLMANLQACLHVLVPLESTLERSTSQINRVVCENTEADRFITFFQARYTPSTRQLAYVNAGHNPPMLLRASGRAERLSRGGLLLGVLPDARYEAERLSLAPGDLLVLFTDGVTEAMGPGDEPFGEDRLLACLQAHRHASARAIVEAVRQAVEQFTGRPANSDDDFTLVVLKVLPS</sequence>
<dbReference type="PANTHER" id="PTHR43156:SF2">
    <property type="entry name" value="STAGE II SPORULATION PROTEIN E"/>
    <property type="match status" value="1"/>
</dbReference>
<dbReference type="EMBL" id="CP001807">
    <property type="protein sequence ID" value="ACY47194.1"/>
    <property type="molecule type" value="Genomic_DNA"/>
</dbReference>
<keyword evidence="1" id="KW-0378">Hydrolase</keyword>
<accession>D0MDK1</accession>
<protein>
    <submittedName>
        <fullName evidence="3">Protein serine phosphatase with GAF(S) sensor(S)</fullName>
    </submittedName>
</protein>
<evidence type="ECO:0000259" key="2">
    <source>
        <dbReference type="PROSITE" id="PS51746"/>
    </source>
</evidence>
<gene>
    <name evidence="3" type="ordered locus">Rmar_0288</name>
</gene>
<dbReference type="eggNOG" id="COG2203">
    <property type="taxonomic scope" value="Bacteria"/>
</dbReference>
<proteinExistence type="predicted"/>
<dbReference type="eggNOG" id="COG2208">
    <property type="taxonomic scope" value="Bacteria"/>
</dbReference>
<dbReference type="InterPro" id="IPR036457">
    <property type="entry name" value="PPM-type-like_dom_sf"/>
</dbReference>
<dbReference type="Pfam" id="PF07228">
    <property type="entry name" value="SpoIIE"/>
    <property type="match status" value="1"/>
</dbReference>
<dbReference type="HOGENOM" id="CLU_000445_43_6_10"/>
<feature type="domain" description="PPM-type phosphatase" evidence="2">
    <location>
        <begin position="356"/>
        <end position="569"/>
    </location>
</feature>
<keyword evidence="4" id="KW-1185">Reference proteome</keyword>
<dbReference type="InterPro" id="IPR003018">
    <property type="entry name" value="GAF"/>
</dbReference>
<dbReference type="PROSITE" id="PS51746">
    <property type="entry name" value="PPM_2"/>
    <property type="match status" value="1"/>
</dbReference>
<dbReference type="SMART" id="SM00331">
    <property type="entry name" value="PP2C_SIG"/>
    <property type="match status" value="1"/>
</dbReference>
<dbReference type="OrthoDB" id="9763484at2"/>
<dbReference type="AlphaFoldDB" id="D0MDK1"/>
<dbReference type="InterPro" id="IPR001932">
    <property type="entry name" value="PPM-type_phosphatase-like_dom"/>
</dbReference>
<dbReference type="SUPFAM" id="SSF81606">
    <property type="entry name" value="PP2C-like"/>
    <property type="match status" value="1"/>
</dbReference>
<evidence type="ECO:0000313" key="4">
    <source>
        <dbReference type="Proteomes" id="UP000002221"/>
    </source>
</evidence>
<dbReference type="GO" id="GO:0016791">
    <property type="term" value="F:phosphatase activity"/>
    <property type="evidence" value="ECO:0007669"/>
    <property type="project" value="TreeGrafter"/>
</dbReference>
<dbReference type="RefSeq" id="WP_012842806.1">
    <property type="nucleotide sequence ID" value="NC_013501.1"/>
</dbReference>
<evidence type="ECO:0000313" key="3">
    <source>
        <dbReference type="EMBL" id="ACY47194.1"/>
    </source>
</evidence>
<dbReference type="Proteomes" id="UP000002221">
    <property type="component" value="Chromosome"/>
</dbReference>
<dbReference type="PANTHER" id="PTHR43156">
    <property type="entry name" value="STAGE II SPORULATION PROTEIN E-RELATED"/>
    <property type="match status" value="1"/>
</dbReference>
<dbReference type="KEGG" id="rmr:Rmar_0288"/>
<dbReference type="SMART" id="SM00065">
    <property type="entry name" value="GAF"/>
    <property type="match status" value="2"/>
</dbReference>
<organism evidence="3 4">
    <name type="scientific">Rhodothermus marinus (strain ATCC 43812 / DSM 4252 / R-10)</name>
    <name type="common">Rhodothermus obamensis</name>
    <dbReference type="NCBI Taxonomy" id="518766"/>
    <lineage>
        <taxon>Bacteria</taxon>
        <taxon>Pseudomonadati</taxon>
        <taxon>Rhodothermota</taxon>
        <taxon>Rhodothermia</taxon>
        <taxon>Rhodothermales</taxon>
        <taxon>Rhodothermaceae</taxon>
        <taxon>Rhodothermus</taxon>
    </lineage>
</organism>
<name>D0MDK1_RHOM4</name>
<reference evidence="3 4" key="1">
    <citation type="journal article" date="2009" name="Stand. Genomic Sci.">
        <title>Complete genome sequence of Rhodothermus marinus type strain (R-10).</title>
        <authorList>
            <person name="Nolan M."/>
            <person name="Tindall B.J."/>
            <person name="Pomrenke H."/>
            <person name="Lapidus A."/>
            <person name="Copeland A."/>
            <person name="Glavina Del Rio T."/>
            <person name="Lucas S."/>
            <person name="Chen F."/>
            <person name="Tice H."/>
            <person name="Cheng J.F."/>
            <person name="Saunders E."/>
            <person name="Han C."/>
            <person name="Bruce D."/>
            <person name="Goodwin L."/>
            <person name="Chain P."/>
            <person name="Pitluck S."/>
            <person name="Ovchinikova G."/>
            <person name="Pati A."/>
            <person name="Ivanova N."/>
            <person name="Mavromatis K."/>
            <person name="Chen A."/>
            <person name="Palaniappan K."/>
            <person name="Land M."/>
            <person name="Hauser L."/>
            <person name="Chang Y.J."/>
            <person name="Jeffries C.D."/>
            <person name="Brettin T."/>
            <person name="Goker M."/>
            <person name="Bristow J."/>
            <person name="Eisen J.A."/>
            <person name="Markowitz V."/>
            <person name="Hugenholtz P."/>
            <person name="Kyrpides N.C."/>
            <person name="Klenk H.P."/>
            <person name="Detter J.C."/>
        </authorList>
    </citation>
    <scope>NUCLEOTIDE SEQUENCE [LARGE SCALE GENOMIC DNA]</scope>
    <source>
        <strain evidence="4">ATCC 43812 / DSM 4252 / R-10</strain>
    </source>
</reference>
<dbReference type="Pfam" id="PF01590">
    <property type="entry name" value="GAF"/>
    <property type="match status" value="1"/>
</dbReference>
<evidence type="ECO:0000256" key="1">
    <source>
        <dbReference type="ARBA" id="ARBA00022801"/>
    </source>
</evidence>
<dbReference type="SUPFAM" id="SSF55781">
    <property type="entry name" value="GAF domain-like"/>
    <property type="match status" value="2"/>
</dbReference>
<dbReference type="InterPro" id="IPR029016">
    <property type="entry name" value="GAF-like_dom_sf"/>
</dbReference>